<dbReference type="PRINTS" id="PR00981">
    <property type="entry name" value="TRNASYNTHSER"/>
</dbReference>
<reference evidence="9" key="1">
    <citation type="submission" date="2021-06" db="EMBL/GenBank/DDBJ databases">
        <title>An adapted protocol for Saccharibacteria cultivation: two new species join this phylum of Candidate Phyla Radiations.</title>
        <authorList>
            <person name="Ibrahim A."/>
            <person name="Maatouk M."/>
            <person name="Zgheib R."/>
            <person name="Haddad G."/>
            <person name="Bou Khalil J."/>
            <person name="Raoult D."/>
            <person name="Bittar F."/>
        </authorList>
    </citation>
    <scope>NUCLEOTIDE SEQUENCE</scope>
    <source>
        <strain evidence="9">IHU1</strain>
    </source>
</reference>
<dbReference type="AlphaFoldDB" id="A0A8F1MBU8"/>
<dbReference type="InterPro" id="IPR006195">
    <property type="entry name" value="aa-tRNA-synth_II"/>
</dbReference>
<dbReference type="InterPro" id="IPR045864">
    <property type="entry name" value="aa-tRNA-synth_II/BPL/LPL"/>
</dbReference>
<evidence type="ECO:0000256" key="2">
    <source>
        <dbReference type="ARBA" id="ARBA00022598"/>
    </source>
</evidence>
<sequence length="218" mass="24642">MQALRRRVEGSNEYVVDGEDLTLIGTAEMPLTGYHADEILDEKDLPLLYAGYSPVLPEKRREHTANTPANYSEYTNLTNWKCTHSVCRNNPKKFMKKSLSVEEALWQQIGISYHVVNIAAGDLDAPAAKKYDIEYWSPVDQTYRELTSCSNCTDYQARGLNIRVRRENGTIESVHTLNGTAVSLARSLVVILENFQNQDGTLTVPEVLRPYMNGRDVI</sequence>
<dbReference type="InterPro" id="IPR002317">
    <property type="entry name" value="Ser-tRNA-ligase_type_1"/>
</dbReference>
<keyword evidence="6" id="KW-0030">Aminoacyl-tRNA synthetase</keyword>
<dbReference type="EC" id="6.1.1.11" evidence="1"/>
<dbReference type="InterPro" id="IPR002314">
    <property type="entry name" value="aa-tRNA-synt_IIb"/>
</dbReference>
<dbReference type="Gene3D" id="3.30.930.10">
    <property type="entry name" value="Bira Bifunctional Protein, Domain 2"/>
    <property type="match status" value="1"/>
</dbReference>
<dbReference type="GO" id="GO:0005524">
    <property type="term" value="F:ATP binding"/>
    <property type="evidence" value="ECO:0007669"/>
    <property type="project" value="UniProtKB-KW"/>
</dbReference>
<evidence type="ECO:0000256" key="5">
    <source>
        <dbReference type="ARBA" id="ARBA00022917"/>
    </source>
</evidence>
<protein>
    <recommendedName>
        <fullName evidence="1">serine--tRNA ligase</fullName>
        <ecNumber evidence="1">6.1.1.11</ecNumber>
    </recommendedName>
    <alternativeName>
        <fullName evidence="7">Seryl-tRNA synthetase</fullName>
    </alternativeName>
</protein>
<organism evidence="9 10">
    <name type="scientific">Candidatus Minimicrobia naudis</name>
    <dbReference type="NCBI Taxonomy" id="2841263"/>
    <lineage>
        <taxon>Bacteria</taxon>
        <taxon>Candidatus Saccharimonadota</taxon>
        <taxon>Candidatus Saccharimonadota incertae sedis</taxon>
        <taxon>Candidatus Minimicrobia</taxon>
    </lineage>
</organism>
<feature type="domain" description="Aminoacyl-transfer RNA synthetases class-II family profile" evidence="8">
    <location>
        <begin position="60"/>
        <end position="205"/>
    </location>
</feature>
<evidence type="ECO:0000256" key="1">
    <source>
        <dbReference type="ARBA" id="ARBA00012840"/>
    </source>
</evidence>
<evidence type="ECO:0000313" key="9">
    <source>
        <dbReference type="EMBL" id="QWQ32512.1"/>
    </source>
</evidence>
<evidence type="ECO:0000313" key="10">
    <source>
        <dbReference type="Proteomes" id="UP000679129"/>
    </source>
</evidence>
<dbReference type="GO" id="GO:0004828">
    <property type="term" value="F:serine-tRNA ligase activity"/>
    <property type="evidence" value="ECO:0007669"/>
    <property type="project" value="UniProtKB-EC"/>
</dbReference>
<evidence type="ECO:0000256" key="4">
    <source>
        <dbReference type="ARBA" id="ARBA00022840"/>
    </source>
</evidence>
<dbReference type="Pfam" id="PF00587">
    <property type="entry name" value="tRNA-synt_2b"/>
    <property type="match status" value="1"/>
</dbReference>
<keyword evidence="5" id="KW-0648">Protein biosynthesis</keyword>
<keyword evidence="2" id="KW-0436">Ligase</keyword>
<dbReference type="PROSITE" id="PS50862">
    <property type="entry name" value="AA_TRNA_LIGASE_II"/>
    <property type="match status" value="1"/>
</dbReference>
<keyword evidence="10" id="KW-1185">Reference proteome</keyword>
<accession>A0A8F1MBU8</accession>
<keyword evidence="4" id="KW-0067">ATP-binding</keyword>
<dbReference type="EMBL" id="CP076460">
    <property type="protein sequence ID" value="QWQ32512.1"/>
    <property type="molecule type" value="Genomic_DNA"/>
</dbReference>
<dbReference type="KEGG" id="mnd:KOY48_01480"/>
<name>A0A8F1MBU8_9BACT</name>
<evidence type="ECO:0000259" key="8">
    <source>
        <dbReference type="PROSITE" id="PS50862"/>
    </source>
</evidence>
<dbReference type="GO" id="GO:0006434">
    <property type="term" value="P:seryl-tRNA aminoacylation"/>
    <property type="evidence" value="ECO:0007669"/>
    <property type="project" value="InterPro"/>
</dbReference>
<proteinExistence type="predicted"/>
<dbReference type="SUPFAM" id="SSF55681">
    <property type="entry name" value="Class II aaRS and biotin synthetases"/>
    <property type="match status" value="1"/>
</dbReference>
<dbReference type="PANTHER" id="PTHR11778">
    <property type="entry name" value="SERYL-TRNA SYNTHETASE"/>
    <property type="match status" value="1"/>
</dbReference>
<evidence type="ECO:0000256" key="7">
    <source>
        <dbReference type="ARBA" id="ARBA00031113"/>
    </source>
</evidence>
<evidence type="ECO:0000256" key="3">
    <source>
        <dbReference type="ARBA" id="ARBA00022741"/>
    </source>
</evidence>
<gene>
    <name evidence="9" type="ORF">KOY48_01480</name>
</gene>
<evidence type="ECO:0000256" key="6">
    <source>
        <dbReference type="ARBA" id="ARBA00023146"/>
    </source>
</evidence>
<keyword evidence="3" id="KW-0547">Nucleotide-binding</keyword>
<dbReference type="Proteomes" id="UP000679129">
    <property type="component" value="Chromosome"/>
</dbReference>